<reference evidence="2" key="1">
    <citation type="journal article" date="2014" name="Int. J. Syst. Evol. Microbiol.">
        <title>Complete genome sequence of Corynebacterium casei LMG S-19264T (=DSM 44701T), isolated from a smear-ripened cheese.</title>
        <authorList>
            <consortium name="US DOE Joint Genome Institute (JGI-PGF)"/>
            <person name="Walter F."/>
            <person name="Albersmeier A."/>
            <person name="Kalinowski J."/>
            <person name="Ruckert C."/>
        </authorList>
    </citation>
    <scope>NUCLEOTIDE SEQUENCE</scope>
    <source>
        <strain evidence="2">JCM 4477</strain>
    </source>
</reference>
<feature type="region of interest" description="Disordered" evidence="1">
    <location>
        <begin position="1"/>
        <end position="40"/>
    </location>
</feature>
<keyword evidence="3" id="KW-1185">Reference proteome</keyword>
<evidence type="ECO:0000313" key="2">
    <source>
        <dbReference type="EMBL" id="GHE86821.1"/>
    </source>
</evidence>
<protein>
    <submittedName>
        <fullName evidence="2">Uncharacterized protein</fullName>
    </submittedName>
</protein>
<accession>A0A919DWY4</accession>
<proteinExistence type="predicted"/>
<dbReference type="AlphaFoldDB" id="A0A919DWY4"/>
<name>A0A919DWY4_9ACTN</name>
<sequence length="62" mass="6229">MTPGPKPPAPGAGAPGPRPAPAPRPTVPARTPDLPTPAAGHEAITIYGLTWDALLPPPSHRA</sequence>
<dbReference type="Proteomes" id="UP000630718">
    <property type="component" value="Unassembled WGS sequence"/>
</dbReference>
<evidence type="ECO:0000256" key="1">
    <source>
        <dbReference type="SAM" id="MobiDB-lite"/>
    </source>
</evidence>
<comment type="caution">
    <text evidence="2">The sequence shown here is derived from an EMBL/GenBank/DDBJ whole genome shotgun (WGS) entry which is preliminary data.</text>
</comment>
<feature type="compositionally biased region" description="Pro residues" evidence="1">
    <location>
        <begin position="1"/>
        <end position="26"/>
    </location>
</feature>
<evidence type="ECO:0000313" key="3">
    <source>
        <dbReference type="Proteomes" id="UP000630718"/>
    </source>
</evidence>
<reference evidence="2" key="2">
    <citation type="submission" date="2020-09" db="EMBL/GenBank/DDBJ databases">
        <authorList>
            <person name="Sun Q."/>
            <person name="Ohkuma M."/>
        </authorList>
    </citation>
    <scope>NUCLEOTIDE SEQUENCE</scope>
    <source>
        <strain evidence="2">JCM 4477</strain>
    </source>
</reference>
<dbReference type="EMBL" id="BNBI01000001">
    <property type="protein sequence ID" value="GHE86821.1"/>
    <property type="molecule type" value="Genomic_DNA"/>
</dbReference>
<organism evidence="2 3">
    <name type="scientific">Streptomyces fumanus</name>
    <dbReference type="NCBI Taxonomy" id="67302"/>
    <lineage>
        <taxon>Bacteria</taxon>
        <taxon>Bacillati</taxon>
        <taxon>Actinomycetota</taxon>
        <taxon>Actinomycetes</taxon>
        <taxon>Kitasatosporales</taxon>
        <taxon>Streptomycetaceae</taxon>
        <taxon>Streptomyces</taxon>
    </lineage>
</organism>
<gene>
    <name evidence="2" type="ORF">GCM10018772_08220</name>
</gene>